<evidence type="ECO:0000313" key="3">
    <source>
        <dbReference type="Proteomes" id="UP001372338"/>
    </source>
</evidence>
<dbReference type="Pfam" id="PF13966">
    <property type="entry name" value="zf-RVT"/>
    <property type="match status" value="1"/>
</dbReference>
<comment type="caution">
    <text evidence="2">The sequence shown here is derived from an EMBL/GenBank/DDBJ whole genome shotgun (WGS) entry which is preliminary data.</text>
</comment>
<reference evidence="2 3" key="1">
    <citation type="submission" date="2024-01" db="EMBL/GenBank/DDBJ databases">
        <title>The genomes of 5 underutilized Papilionoideae crops provide insights into root nodulation and disease resistanc.</title>
        <authorList>
            <person name="Yuan L."/>
        </authorList>
    </citation>
    <scope>NUCLEOTIDE SEQUENCE [LARGE SCALE GENOMIC DNA]</scope>
    <source>
        <strain evidence="2">ZHUSHIDOU_FW_LH</strain>
        <tissue evidence="2">Leaf</tissue>
    </source>
</reference>
<keyword evidence="3" id="KW-1185">Reference proteome</keyword>
<protein>
    <recommendedName>
        <fullName evidence="1">Reverse transcriptase zinc-binding domain-containing protein</fullName>
    </recommendedName>
</protein>
<organism evidence="2 3">
    <name type="scientific">Crotalaria pallida</name>
    <name type="common">Smooth rattlebox</name>
    <name type="synonym">Crotalaria striata</name>
    <dbReference type="NCBI Taxonomy" id="3830"/>
    <lineage>
        <taxon>Eukaryota</taxon>
        <taxon>Viridiplantae</taxon>
        <taxon>Streptophyta</taxon>
        <taxon>Embryophyta</taxon>
        <taxon>Tracheophyta</taxon>
        <taxon>Spermatophyta</taxon>
        <taxon>Magnoliopsida</taxon>
        <taxon>eudicotyledons</taxon>
        <taxon>Gunneridae</taxon>
        <taxon>Pentapetalae</taxon>
        <taxon>rosids</taxon>
        <taxon>fabids</taxon>
        <taxon>Fabales</taxon>
        <taxon>Fabaceae</taxon>
        <taxon>Papilionoideae</taxon>
        <taxon>50 kb inversion clade</taxon>
        <taxon>genistoids sensu lato</taxon>
        <taxon>core genistoids</taxon>
        <taxon>Crotalarieae</taxon>
        <taxon>Crotalaria</taxon>
    </lineage>
</organism>
<accession>A0AAN9FJ34</accession>
<dbReference type="Proteomes" id="UP001372338">
    <property type="component" value="Unassembled WGS sequence"/>
</dbReference>
<dbReference type="AlphaFoldDB" id="A0AAN9FJ34"/>
<name>A0AAN9FJ34_CROPI</name>
<dbReference type="EMBL" id="JAYWIO010000003">
    <property type="protein sequence ID" value="KAK7273868.1"/>
    <property type="molecule type" value="Genomic_DNA"/>
</dbReference>
<evidence type="ECO:0000313" key="2">
    <source>
        <dbReference type="EMBL" id="KAK7273868.1"/>
    </source>
</evidence>
<feature type="domain" description="Reverse transcriptase zinc-binding" evidence="1">
    <location>
        <begin position="200"/>
        <end position="263"/>
    </location>
</feature>
<gene>
    <name evidence="2" type="ORF">RIF29_14932</name>
</gene>
<evidence type="ECO:0000259" key="1">
    <source>
        <dbReference type="Pfam" id="PF13966"/>
    </source>
</evidence>
<proteinExistence type="predicted"/>
<sequence>MLVPLIRSPGDGAVKVRSMQHELRSLNVTTTASLKREIFKVENQLNDRSNWLDDAESISRFNFLKNKLADLLHEEETMWRQRSRALWLKNGDKNTSFFHKKANQRRETNAIKKIQRSDELRRLRWLPNQNGGKVFSPVTALDENATVSSLIDGDCHAWRIALIDSLFMSSEAQAIKSIPLSWVDREDKLVWNGTIDGELTVKSAYKEIMQHRSSQQVGSSSSSHPICWKTLWKMNIPAKIKNFLWRLMMDVLPTRYNLAKRGVVCPV</sequence>
<dbReference type="InterPro" id="IPR026960">
    <property type="entry name" value="RVT-Znf"/>
</dbReference>